<sequence>MNEHAHSCTAAARSRFCGGCPTRPDKAAFGKLGPIWYERDAVCCPDSVFSDVIGHFVQKQRKVSLCCGKILPLEKCNTYCMQPEDIDQRGATWLN</sequence>
<reference evidence="1 2" key="1">
    <citation type="submission" date="2020-02" db="EMBL/GenBank/DDBJ databases">
        <authorList>
            <person name="Ferguson B K."/>
        </authorList>
    </citation>
    <scope>NUCLEOTIDE SEQUENCE [LARGE SCALE GENOMIC DNA]</scope>
</reference>
<proteinExistence type="predicted"/>
<dbReference type="Proteomes" id="UP000479000">
    <property type="component" value="Unassembled WGS sequence"/>
</dbReference>
<evidence type="ECO:0000313" key="2">
    <source>
        <dbReference type="Proteomes" id="UP000479000"/>
    </source>
</evidence>
<accession>A0A6H5GN65</accession>
<keyword evidence="2" id="KW-1185">Reference proteome</keyword>
<organism evidence="1 2">
    <name type="scientific">Nesidiocoris tenuis</name>
    <dbReference type="NCBI Taxonomy" id="355587"/>
    <lineage>
        <taxon>Eukaryota</taxon>
        <taxon>Metazoa</taxon>
        <taxon>Ecdysozoa</taxon>
        <taxon>Arthropoda</taxon>
        <taxon>Hexapoda</taxon>
        <taxon>Insecta</taxon>
        <taxon>Pterygota</taxon>
        <taxon>Neoptera</taxon>
        <taxon>Paraneoptera</taxon>
        <taxon>Hemiptera</taxon>
        <taxon>Heteroptera</taxon>
        <taxon>Panheteroptera</taxon>
        <taxon>Cimicomorpha</taxon>
        <taxon>Miridae</taxon>
        <taxon>Dicyphina</taxon>
        <taxon>Nesidiocoris</taxon>
    </lineage>
</organism>
<name>A0A6H5GN65_9HEMI</name>
<evidence type="ECO:0000313" key="1">
    <source>
        <dbReference type="EMBL" id="CAB0005447.1"/>
    </source>
</evidence>
<feature type="non-terminal residue" evidence="1">
    <location>
        <position position="95"/>
    </location>
</feature>
<protein>
    <submittedName>
        <fullName evidence="1">Uncharacterized protein</fullName>
    </submittedName>
</protein>
<gene>
    <name evidence="1" type="ORF">NTEN_LOCUS10924</name>
</gene>
<dbReference type="AlphaFoldDB" id="A0A6H5GN65"/>
<dbReference type="EMBL" id="CADCXU010016418">
    <property type="protein sequence ID" value="CAB0005447.1"/>
    <property type="molecule type" value="Genomic_DNA"/>
</dbReference>